<dbReference type="GO" id="GO:0080044">
    <property type="term" value="F:quercetin 7-O-glucosyltransferase activity"/>
    <property type="evidence" value="ECO:0007669"/>
    <property type="project" value="TreeGrafter"/>
</dbReference>
<organism evidence="7">
    <name type="scientific">Linum usitatissimum</name>
    <name type="common">Flax</name>
    <name type="synonym">Linum humile</name>
    <dbReference type="NCBI Taxonomy" id="4006"/>
    <lineage>
        <taxon>Eukaryota</taxon>
        <taxon>Viridiplantae</taxon>
        <taxon>Streptophyta</taxon>
        <taxon>Embryophyta</taxon>
        <taxon>Tracheophyta</taxon>
        <taxon>Spermatophyta</taxon>
        <taxon>Magnoliopsida</taxon>
        <taxon>eudicotyledons</taxon>
        <taxon>Gunneridae</taxon>
        <taxon>Pentapetalae</taxon>
        <taxon>rosids</taxon>
        <taxon>fabids</taxon>
        <taxon>Malpighiales</taxon>
        <taxon>Linaceae</taxon>
        <taxon>Linum</taxon>
    </lineage>
</organism>
<evidence type="ECO:0000256" key="4">
    <source>
        <dbReference type="ARBA" id="ARBA00047606"/>
    </source>
</evidence>
<dbReference type="GO" id="GO:0009718">
    <property type="term" value="P:anthocyanin-containing compound biosynthetic process"/>
    <property type="evidence" value="ECO:0007669"/>
    <property type="project" value="UniProtKB-UniPathway"/>
</dbReference>
<dbReference type="FunFam" id="3.40.50.2000:FF:000040">
    <property type="entry name" value="UDP-glycosyltransferase 76C1"/>
    <property type="match status" value="1"/>
</dbReference>
<evidence type="ECO:0000256" key="5">
    <source>
        <dbReference type="RuleBase" id="RU003718"/>
    </source>
</evidence>
<dbReference type="UniPathway" id="UPA00009"/>
<dbReference type="GO" id="GO:0080043">
    <property type="term" value="F:quercetin 3-O-glucosyltransferase activity"/>
    <property type="evidence" value="ECO:0007669"/>
    <property type="project" value="TreeGrafter"/>
</dbReference>
<dbReference type="EMBL" id="JN088380">
    <property type="protein sequence ID" value="AFJ53007.1"/>
    <property type="molecule type" value="Genomic_DNA"/>
</dbReference>
<comment type="catalytic activity">
    <reaction evidence="4">
        <text>an anthocyanidin + UDP-alpha-D-glucose + H(+) = an anthocyanidin 3-O-beta-D-glucoside + UDP</text>
        <dbReference type="Rhea" id="RHEA:20093"/>
        <dbReference type="ChEBI" id="CHEBI:15378"/>
        <dbReference type="ChEBI" id="CHEBI:16307"/>
        <dbReference type="ChEBI" id="CHEBI:58223"/>
        <dbReference type="ChEBI" id="CHEBI:58885"/>
        <dbReference type="ChEBI" id="CHEBI:143576"/>
        <dbReference type="EC" id="2.4.1.115"/>
    </reaction>
</comment>
<dbReference type="PANTHER" id="PTHR11926:SF1392">
    <property type="entry name" value="GLYCOSYLTRANSFERASE"/>
    <property type="match status" value="1"/>
</dbReference>
<dbReference type="PROSITE" id="PS00375">
    <property type="entry name" value="UDPGT"/>
    <property type="match status" value="1"/>
</dbReference>
<dbReference type="Gene3D" id="3.40.50.2000">
    <property type="entry name" value="Glycogen Phosphorylase B"/>
    <property type="match status" value="2"/>
</dbReference>
<dbReference type="AlphaFoldDB" id="I2BHB1"/>
<keyword evidence="3 5" id="KW-0808">Transferase</keyword>
<evidence type="ECO:0000256" key="6">
    <source>
        <dbReference type="RuleBase" id="RU362057"/>
    </source>
</evidence>
<accession>I2BHB1</accession>
<dbReference type="InterPro" id="IPR035595">
    <property type="entry name" value="UDP_glycos_trans_CS"/>
</dbReference>
<proteinExistence type="inferred from homology"/>
<evidence type="ECO:0000256" key="1">
    <source>
        <dbReference type="ARBA" id="ARBA00004935"/>
    </source>
</evidence>
<protein>
    <recommendedName>
        <fullName evidence="6">Glycosyltransferase</fullName>
        <ecNumber evidence="6">2.4.1.-</ecNumber>
    </recommendedName>
</protein>
<name>I2BHB1_LINUS</name>
<dbReference type="CDD" id="cd03784">
    <property type="entry name" value="GT1_Gtf-like"/>
    <property type="match status" value="1"/>
</dbReference>
<reference evidence="7" key="1">
    <citation type="journal article" date="2012" name="BMC Genomics">
        <title>Phylogenomic analysis of UDP glycosyltransferase 1 multigene family in Linum usitatissimum identified genes with varied expression patterns.</title>
        <authorList>
            <person name="Barvkar V.T."/>
            <person name="Pardeshi V.C."/>
            <person name="Kale S.M."/>
            <person name="Kadoo N.Y."/>
            <person name="Gupta V.S."/>
        </authorList>
    </citation>
    <scope>NUCLEOTIDE SEQUENCE</scope>
</reference>
<keyword evidence="5" id="KW-0328">Glycosyltransferase</keyword>
<dbReference type="Pfam" id="PF00201">
    <property type="entry name" value="UDPGT"/>
    <property type="match status" value="1"/>
</dbReference>
<evidence type="ECO:0000256" key="3">
    <source>
        <dbReference type="ARBA" id="ARBA00022679"/>
    </source>
</evidence>
<comment type="similarity">
    <text evidence="2 5">Belongs to the UDP-glycosyltransferase family.</text>
</comment>
<evidence type="ECO:0000256" key="2">
    <source>
        <dbReference type="ARBA" id="ARBA00009995"/>
    </source>
</evidence>
<gene>
    <name evidence="7" type="primary">UGT709D1</name>
</gene>
<sequence length="480" mass="52717">MDGSSNTSPAPPHVVFLPFPAQGHIKPMFTLAKLLSHVAKFRITLVNTHHNHALLQRSLDTAAADFGDSFPDFHFASLPDVVAHQDGQSNLANIAQLLPAIRNSKPDFHRLMLDLPSAATCIIVDGVMSYGIEVAEEIGIPAITFRTFSAVGLWVYFNLDKLTEDGSIPIPGNADMDELITSIPGLEGVLRLRDLPSMCRPGPSSQVLKFFIDETKSMKRASGLILNTFDELEGSIISKLSSTIFPKTYPVGPLHGLLNNVVKEHHSDGGLWREDKGCMTWLESHPSKSVVYVSFGSLVAFTEAQFMEFWHGLVNTGKPFLWVIRPDSVSGEDGSIQSGRIISGLKEAHGNKCCVVDWAPQLEVLAHEAVGGFLTHSGWNSTLEAILEGVPMICWPRFSDQQVNSRAVSDIWNVGLDMKDTCDRWTVEKMVRELMDDSCKRDEIVKSTAEIARLARDSIKEGGSSYCNLEKLIADVGAMC</sequence>
<dbReference type="SUPFAM" id="SSF53756">
    <property type="entry name" value="UDP-Glycosyltransferase/glycogen phosphorylase"/>
    <property type="match status" value="1"/>
</dbReference>
<comment type="pathway">
    <text evidence="1">Pigment biosynthesis; anthocyanin biosynthesis.</text>
</comment>
<evidence type="ECO:0000313" key="7">
    <source>
        <dbReference type="EMBL" id="AFJ53007.1"/>
    </source>
</evidence>
<dbReference type="InterPro" id="IPR002213">
    <property type="entry name" value="UDP_glucos_trans"/>
</dbReference>
<dbReference type="GO" id="GO:0047213">
    <property type="term" value="F:anthocyanidin 3-O-glucosyltransferase activity"/>
    <property type="evidence" value="ECO:0007669"/>
    <property type="project" value="UniProtKB-EC"/>
</dbReference>
<dbReference type="PANTHER" id="PTHR11926">
    <property type="entry name" value="GLUCOSYL/GLUCURONOSYL TRANSFERASES"/>
    <property type="match status" value="1"/>
</dbReference>
<dbReference type="EC" id="2.4.1.-" evidence="6"/>